<dbReference type="FunFam" id="3.10.50.40:FF:000001">
    <property type="entry name" value="Trigger factor"/>
    <property type="match status" value="1"/>
</dbReference>
<dbReference type="Gene3D" id="3.10.50.40">
    <property type="match status" value="1"/>
</dbReference>
<dbReference type="PROSITE" id="PS50059">
    <property type="entry name" value="FKBP_PPIASE"/>
    <property type="match status" value="1"/>
</dbReference>
<feature type="chain" id="PRO_5039406889" description="peptidylprolyl isomerase" evidence="11">
    <location>
        <begin position="20"/>
        <end position="356"/>
    </location>
</feature>
<dbReference type="Gene3D" id="1.10.3120.10">
    <property type="entry name" value="Trigger factor, C-terminal domain"/>
    <property type="match status" value="1"/>
</dbReference>
<evidence type="ECO:0000256" key="3">
    <source>
        <dbReference type="ARBA" id="ARBA00005464"/>
    </source>
</evidence>
<dbReference type="GO" id="GO:0051301">
    <property type="term" value="P:cell division"/>
    <property type="evidence" value="ECO:0007669"/>
    <property type="project" value="UniProtKB-KW"/>
</dbReference>
<dbReference type="InterPro" id="IPR027304">
    <property type="entry name" value="Trigger_fact/SurA_dom_sf"/>
</dbReference>
<feature type="domain" description="PPIase FKBP-type" evidence="12">
    <location>
        <begin position="74"/>
        <end position="149"/>
    </location>
</feature>
<dbReference type="SUPFAM" id="SSF54534">
    <property type="entry name" value="FKBP-like"/>
    <property type="match status" value="1"/>
</dbReference>
<feature type="signal peptide" evidence="11">
    <location>
        <begin position="1"/>
        <end position="19"/>
    </location>
</feature>
<comment type="catalytic activity">
    <reaction evidence="1 10">
        <text>[protein]-peptidylproline (omega=180) = [protein]-peptidylproline (omega=0)</text>
        <dbReference type="Rhea" id="RHEA:16237"/>
        <dbReference type="Rhea" id="RHEA-COMP:10747"/>
        <dbReference type="Rhea" id="RHEA-COMP:10748"/>
        <dbReference type="ChEBI" id="CHEBI:83833"/>
        <dbReference type="ChEBI" id="CHEBI:83834"/>
        <dbReference type="EC" id="5.2.1.8"/>
    </reaction>
</comment>
<keyword evidence="8" id="KW-0131">Cell cycle</keyword>
<keyword evidence="11" id="KW-0732">Signal</keyword>
<dbReference type="GO" id="GO:0005737">
    <property type="term" value="C:cytoplasm"/>
    <property type="evidence" value="ECO:0007669"/>
    <property type="project" value="UniProtKB-SubCell"/>
</dbReference>
<dbReference type="EMBL" id="BHGK01000001">
    <property type="protein sequence ID" value="GCA67411.1"/>
    <property type="molecule type" value="Genomic_DNA"/>
</dbReference>
<sequence>MKKKLLVLAMTACVAFGLAGCSGKLSDDYVTINKYKGLEVDEVAKTEVTDDMVESSIDTKLEENGNTEGEVKDGDTVNLDFTGSVDGVEFDGGQANGASLEIGSGTFIGANGDYKGFEEQLVGHKVGEEFTITVKFPDDYSSTELAGKVADFKIKINSIKAELTDDWVKENSDKSKTVAEYKKEVKKELEAKAEETQNYSLRSEVLTALIDQVELTDKASSLVEDKEKEIKEYYQSQATTYGVEFSEFLSSYLNMTEEEFDAQVKTVAENTMKQEKAVELLADKKKLEPTDKEYEEAYQQYADDYGYESVDKMKELVGEDTLKQLVRKDAVGDYLVKSCVQVEASDTSSTSDSSSK</sequence>
<dbReference type="SUPFAM" id="SSF109998">
    <property type="entry name" value="Triger factor/SurA peptide-binding domain-like"/>
    <property type="match status" value="1"/>
</dbReference>
<dbReference type="InterPro" id="IPR046357">
    <property type="entry name" value="PPIase_dom_sf"/>
</dbReference>
<gene>
    <name evidence="13" type="ORF">KGMB01110_18470</name>
</gene>
<evidence type="ECO:0000256" key="4">
    <source>
        <dbReference type="ARBA" id="ARBA00022618"/>
    </source>
</evidence>
<dbReference type="Pfam" id="PF05698">
    <property type="entry name" value="Trigger_C"/>
    <property type="match status" value="1"/>
</dbReference>
<dbReference type="InterPro" id="IPR037041">
    <property type="entry name" value="Trigger_fac_C_sf"/>
</dbReference>
<comment type="similarity">
    <text evidence="3">Belongs to the FKBP-type PPIase family. Tig subfamily.</text>
</comment>
<dbReference type="NCBIfam" id="TIGR00115">
    <property type="entry name" value="tig"/>
    <property type="match status" value="1"/>
</dbReference>
<protein>
    <recommendedName>
        <fullName evidence="10">peptidylprolyl isomerase</fullName>
        <ecNumber evidence="10">5.2.1.8</ecNumber>
    </recommendedName>
</protein>
<evidence type="ECO:0000256" key="2">
    <source>
        <dbReference type="ARBA" id="ARBA00004496"/>
    </source>
</evidence>
<evidence type="ECO:0000313" key="13">
    <source>
        <dbReference type="EMBL" id="GCA67411.1"/>
    </source>
</evidence>
<evidence type="ECO:0000256" key="10">
    <source>
        <dbReference type="PROSITE-ProRule" id="PRU00277"/>
    </source>
</evidence>
<reference evidence="14" key="1">
    <citation type="submission" date="2018-09" db="EMBL/GenBank/DDBJ databases">
        <title>Draft Genome Sequence of Mediterraneibacter sp. KCTC 15684.</title>
        <authorList>
            <person name="Kim J.S."/>
            <person name="Han K.I."/>
            <person name="Suh M.K."/>
            <person name="Lee K.C."/>
            <person name="Eom M.K."/>
            <person name="Lee J.H."/>
            <person name="Park S.H."/>
            <person name="Kang S.W."/>
            <person name="Park J.E."/>
            <person name="Oh B.S."/>
            <person name="Yu S.Y."/>
            <person name="Choi S.H."/>
            <person name="Lee D.H."/>
            <person name="Yoon H."/>
            <person name="Kim B."/>
            <person name="Yang S.J."/>
            <person name="Lee J.S."/>
        </authorList>
    </citation>
    <scope>NUCLEOTIDE SEQUENCE [LARGE SCALE GENOMIC DNA]</scope>
    <source>
        <strain evidence="14">KCTC 15684</strain>
    </source>
</reference>
<comment type="function">
    <text evidence="9">Involved in protein export. Acts as a chaperone by maintaining the newly synthesized protein in an open conformation. Functions as a peptidyl-prolyl cis-trans isomerase.</text>
</comment>
<keyword evidence="4" id="KW-0132">Cell division</keyword>
<keyword evidence="7 10" id="KW-0413">Isomerase</keyword>
<proteinExistence type="inferred from homology"/>
<dbReference type="InterPro" id="IPR001179">
    <property type="entry name" value="PPIase_FKBP_dom"/>
</dbReference>
<organism evidence="13 14">
    <name type="scientific">Mediterraneibacter butyricigenes</name>
    <dbReference type="NCBI Taxonomy" id="2316025"/>
    <lineage>
        <taxon>Bacteria</taxon>
        <taxon>Bacillati</taxon>
        <taxon>Bacillota</taxon>
        <taxon>Clostridia</taxon>
        <taxon>Lachnospirales</taxon>
        <taxon>Lachnospiraceae</taxon>
        <taxon>Mediterraneibacter</taxon>
    </lineage>
</organism>
<dbReference type="RefSeq" id="WP_119298126.1">
    <property type="nucleotide sequence ID" value="NZ_BHGK01000001.1"/>
</dbReference>
<evidence type="ECO:0000259" key="12">
    <source>
        <dbReference type="PROSITE" id="PS50059"/>
    </source>
</evidence>
<keyword evidence="6" id="KW-0143">Chaperone</keyword>
<evidence type="ECO:0000256" key="7">
    <source>
        <dbReference type="ARBA" id="ARBA00023235"/>
    </source>
</evidence>
<comment type="subcellular location">
    <subcellularLocation>
        <location evidence="2">Cytoplasm</location>
    </subcellularLocation>
</comment>
<evidence type="ECO:0000256" key="9">
    <source>
        <dbReference type="ARBA" id="ARBA00024849"/>
    </source>
</evidence>
<accession>A0A391P161</accession>
<evidence type="ECO:0000256" key="8">
    <source>
        <dbReference type="ARBA" id="ARBA00023306"/>
    </source>
</evidence>
<evidence type="ECO:0000256" key="6">
    <source>
        <dbReference type="ARBA" id="ARBA00023186"/>
    </source>
</evidence>
<dbReference type="GO" id="GO:0006457">
    <property type="term" value="P:protein folding"/>
    <property type="evidence" value="ECO:0007669"/>
    <property type="project" value="InterPro"/>
</dbReference>
<dbReference type="GO" id="GO:0003755">
    <property type="term" value="F:peptidyl-prolyl cis-trans isomerase activity"/>
    <property type="evidence" value="ECO:0007669"/>
    <property type="project" value="UniProtKB-KW"/>
</dbReference>
<evidence type="ECO:0000256" key="5">
    <source>
        <dbReference type="ARBA" id="ARBA00023110"/>
    </source>
</evidence>
<evidence type="ECO:0000256" key="11">
    <source>
        <dbReference type="SAM" id="SignalP"/>
    </source>
</evidence>
<dbReference type="EC" id="5.2.1.8" evidence="10"/>
<keyword evidence="14" id="KW-1185">Reference proteome</keyword>
<evidence type="ECO:0000256" key="1">
    <source>
        <dbReference type="ARBA" id="ARBA00000971"/>
    </source>
</evidence>
<dbReference type="PROSITE" id="PS51257">
    <property type="entry name" value="PROKAR_LIPOPROTEIN"/>
    <property type="match status" value="1"/>
</dbReference>
<dbReference type="GO" id="GO:0015031">
    <property type="term" value="P:protein transport"/>
    <property type="evidence" value="ECO:0007669"/>
    <property type="project" value="InterPro"/>
</dbReference>
<name>A0A391P161_9FIRM</name>
<dbReference type="InterPro" id="IPR008880">
    <property type="entry name" value="Trigger_fac_C"/>
</dbReference>
<keyword evidence="5 10" id="KW-0697">Rotamase</keyword>
<evidence type="ECO:0000313" key="14">
    <source>
        <dbReference type="Proteomes" id="UP000265643"/>
    </source>
</evidence>
<dbReference type="Proteomes" id="UP000265643">
    <property type="component" value="Unassembled WGS sequence"/>
</dbReference>
<dbReference type="AlphaFoldDB" id="A0A391P161"/>
<dbReference type="InterPro" id="IPR005215">
    <property type="entry name" value="Trig_fac"/>
</dbReference>
<dbReference type="Pfam" id="PF00254">
    <property type="entry name" value="FKBP_C"/>
    <property type="match status" value="1"/>
</dbReference>
<comment type="caution">
    <text evidence="13">The sequence shown here is derived from an EMBL/GenBank/DDBJ whole genome shotgun (WGS) entry which is preliminary data.</text>
</comment>